<dbReference type="GO" id="GO:0016567">
    <property type="term" value="P:protein ubiquitination"/>
    <property type="evidence" value="ECO:0007669"/>
    <property type="project" value="TreeGrafter"/>
</dbReference>
<dbReference type="PANTHER" id="PTHR45969">
    <property type="entry name" value="RING ZINC FINGER PROTEIN-RELATED"/>
    <property type="match status" value="1"/>
</dbReference>
<dbReference type="SMART" id="SM00184">
    <property type="entry name" value="RING"/>
    <property type="match status" value="1"/>
</dbReference>
<protein>
    <recommendedName>
        <fullName evidence="6">RING-type domain-containing protein</fullName>
    </recommendedName>
</protein>
<sequence>MVLVSLTSIIPHIVLFILIVFHFAKGLGVNYDVVKPDSQESTFLYYSFRISQIFGTIAVVIVSCVTLALLGILLDHFKKQRELNERRSRVLRILKGIPFGRLIFQEGLDCPICLMTFEKEDQVVQLQCHNLHVFHQSCIKDSVEHGKPICPLCRVAIGSEQ</sequence>
<dbReference type="InterPro" id="IPR001841">
    <property type="entry name" value="Znf_RING"/>
</dbReference>
<feature type="domain" description="RING-type" evidence="6">
    <location>
        <begin position="110"/>
        <end position="154"/>
    </location>
</feature>
<keyword evidence="1" id="KW-0479">Metal-binding</keyword>
<dbReference type="PROSITE" id="PS50089">
    <property type="entry name" value="ZF_RING_2"/>
    <property type="match status" value="1"/>
</dbReference>
<accession>A0A8J8NE16</accession>
<reference evidence="8" key="1">
    <citation type="submission" date="2019-06" db="EMBL/GenBank/DDBJ databases">
        <authorList>
            <person name="Zheng W."/>
        </authorList>
    </citation>
    <scope>NUCLEOTIDE SEQUENCE</scope>
    <source>
        <strain evidence="8">QDHG01</strain>
    </source>
</reference>
<dbReference type="EMBL" id="RRYP01020010">
    <property type="protein sequence ID" value="TNV73059.1"/>
    <property type="molecule type" value="Genomic_DNA"/>
</dbReference>
<dbReference type="SUPFAM" id="SSF57850">
    <property type="entry name" value="RING/U-box"/>
    <property type="match status" value="1"/>
</dbReference>
<keyword evidence="3" id="KW-0862">Zinc</keyword>
<evidence type="ECO:0000313" key="8">
    <source>
        <dbReference type="EMBL" id="TNV73059.1"/>
    </source>
</evidence>
<keyword evidence="2 4" id="KW-0863">Zinc-finger</keyword>
<dbReference type="GO" id="GO:0061630">
    <property type="term" value="F:ubiquitin protein ligase activity"/>
    <property type="evidence" value="ECO:0007669"/>
    <property type="project" value="TreeGrafter"/>
</dbReference>
<evidence type="ECO:0000313" key="9">
    <source>
        <dbReference type="Proteomes" id="UP000785679"/>
    </source>
</evidence>
<organism evidence="8 9">
    <name type="scientific">Halteria grandinella</name>
    <dbReference type="NCBI Taxonomy" id="5974"/>
    <lineage>
        <taxon>Eukaryota</taxon>
        <taxon>Sar</taxon>
        <taxon>Alveolata</taxon>
        <taxon>Ciliophora</taxon>
        <taxon>Intramacronucleata</taxon>
        <taxon>Spirotrichea</taxon>
        <taxon>Stichotrichia</taxon>
        <taxon>Sporadotrichida</taxon>
        <taxon>Halteriidae</taxon>
        <taxon>Halteria</taxon>
    </lineage>
</organism>
<dbReference type="InterPro" id="IPR013083">
    <property type="entry name" value="Znf_RING/FYVE/PHD"/>
</dbReference>
<keyword evidence="9" id="KW-1185">Reference proteome</keyword>
<evidence type="ECO:0000256" key="5">
    <source>
        <dbReference type="SAM" id="Phobius"/>
    </source>
</evidence>
<evidence type="ECO:0000313" key="7">
    <source>
        <dbReference type="EMBL" id="TNV72966.1"/>
    </source>
</evidence>
<evidence type="ECO:0000259" key="6">
    <source>
        <dbReference type="PROSITE" id="PS50089"/>
    </source>
</evidence>
<evidence type="ECO:0000256" key="1">
    <source>
        <dbReference type="ARBA" id="ARBA00022723"/>
    </source>
</evidence>
<feature type="transmembrane region" description="Helical" evidence="5">
    <location>
        <begin position="50"/>
        <end position="74"/>
    </location>
</feature>
<dbReference type="Pfam" id="PF13639">
    <property type="entry name" value="zf-RING_2"/>
    <property type="match status" value="1"/>
</dbReference>
<keyword evidence="5" id="KW-1133">Transmembrane helix</keyword>
<comment type="caution">
    <text evidence="8">The sequence shown here is derived from an EMBL/GenBank/DDBJ whole genome shotgun (WGS) entry which is preliminary data.</text>
</comment>
<gene>
    <name evidence="8" type="ORF">FGO68_gene2974</name>
    <name evidence="7" type="ORF">FGO68_gene6143</name>
</gene>
<dbReference type="AlphaFoldDB" id="A0A8J8NE16"/>
<keyword evidence="5" id="KW-0472">Membrane</keyword>
<dbReference type="GO" id="GO:0008270">
    <property type="term" value="F:zinc ion binding"/>
    <property type="evidence" value="ECO:0007669"/>
    <property type="project" value="UniProtKB-KW"/>
</dbReference>
<keyword evidence="5" id="KW-0812">Transmembrane</keyword>
<evidence type="ECO:0000256" key="3">
    <source>
        <dbReference type="ARBA" id="ARBA00022833"/>
    </source>
</evidence>
<evidence type="ECO:0000256" key="4">
    <source>
        <dbReference type="PROSITE-ProRule" id="PRU00175"/>
    </source>
</evidence>
<proteinExistence type="predicted"/>
<dbReference type="Proteomes" id="UP000785679">
    <property type="component" value="Unassembled WGS sequence"/>
</dbReference>
<evidence type="ECO:0000256" key="2">
    <source>
        <dbReference type="ARBA" id="ARBA00022771"/>
    </source>
</evidence>
<dbReference type="EMBL" id="RRYP01020317">
    <property type="protein sequence ID" value="TNV72966.1"/>
    <property type="molecule type" value="Genomic_DNA"/>
</dbReference>
<name>A0A8J8NE16_HALGN</name>
<dbReference type="Gene3D" id="3.30.40.10">
    <property type="entry name" value="Zinc/RING finger domain, C3HC4 (zinc finger)"/>
    <property type="match status" value="1"/>
</dbReference>
<dbReference type="OrthoDB" id="303297at2759"/>
<dbReference type="PANTHER" id="PTHR45969:SF69">
    <property type="entry name" value="FINGER DOMAIN PROTEIN, PUTATIVE (AFU_ORTHOLOGUE AFUA_3G12190)-RELATED"/>
    <property type="match status" value="1"/>
</dbReference>